<name>A0A4Q9GX20_9BURK</name>
<protein>
    <submittedName>
        <fullName evidence="1">Uncharacterized protein</fullName>
    </submittedName>
</protein>
<sequence>MVIEHEYGRPPYPQVAEDEYCAPYLYLLNEEGPGALTQTTEYTKRKLTQVQRAIAAGHGLGRGDNYVPWIPIRRNFSSPVSHQHFESVSIQKRNHHFLSKLEFHTALQVAYLGHEELREGLPAWPIEHPHPDSFPCRADSWTQIKFVPGLLDLARDAGIDHGHFIGTSVPYVATIDLVFRPIDQRSCPGLLSISCKPAGIYTASTRARERVALDAIYCAATGTRHVLEDGAGIEKALVRNLEWLRPLTEEVREWAQSDLLQDFVGTFERHADNMSISQAARASAKRLRISDELGYLMFRTGCWLRMVDIDLSRPIQMTRTINRGREQVVRRLMARYLGASQ</sequence>
<evidence type="ECO:0000313" key="2">
    <source>
        <dbReference type="Proteomes" id="UP000292120"/>
    </source>
</evidence>
<dbReference type="Gene3D" id="3.40.1350.10">
    <property type="match status" value="1"/>
</dbReference>
<dbReference type="OrthoDB" id="5291587at2"/>
<dbReference type="RefSeq" id="WP_130968596.1">
    <property type="nucleotide sequence ID" value="NZ_SIXI01000005.1"/>
</dbReference>
<dbReference type="InterPro" id="IPR011335">
    <property type="entry name" value="Restrct_endonuc-II-like"/>
</dbReference>
<gene>
    <name evidence="1" type="ORF">EYS42_12885</name>
</gene>
<dbReference type="Proteomes" id="UP000292120">
    <property type="component" value="Unassembled WGS sequence"/>
</dbReference>
<dbReference type="EMBL" id="SIXI01000005">
    <property type="protein sequence ID" value="TBO29300.1"/>
    <property type="molecule type" value="Genomic_DNA"/>
</dbReference>
<dbReference type="CDD" id="cd22362">
    <property type="entry name" value="TnsA_endonuclease-like"/>
    <property type="match status" value="1"/>
</dbReference>
<keyword evidence="2" id="KW-1185">Reference proteome</keyword>
<dbReference type="AlphaFoldDB" id="A0A4Q9GX20"/>
<dbReference type="SUPFAM" id="SSF52980">
    <property type="entry name" value="Restriction endonuclease-like"/>
    <property type="match status" value="1"/>
</dbReference>
<dbReference type="GO" id="GO:0003676">
    <property type="term" value="F:nucleic acid binding"/>
    <property type="evidence" value="ECO:0007669"/>
    <property type="project" value="InterPro"/>
</dbReference>
<evidence type="ECO:0000313" key="1">
    <source>
        <dbReference type="EMBL" id="TBO29300.1"/>
    </source>
</evidence>
<comment type="caution">
    <text evidence="1">The sequence shown here is derived from an EMBL/GenBank/DDBJ whole genome shotgun (WGS) entry which is preliminary data.</text>
</comment>
<accession>A0A4Q9GX20</accession>
<organism evidence="1 2">
    <name type="scientific">Aquabacterium lacunae</name>
    <dbReference type="NCBI Taxonomy" id="2528630"/>
    <lineage>
        <taxon>Bacteria</taxon>
        <taxon>Pseudomonadati</taxon>
        <taxon>Pseudomonadota</taxon>
        <taxon>Betaproteobacteria</taxon>
        <taxon>Burkholderiales</taxon>
        <taxon>Aquabacterium</taxon>
    </lineage>
</organism>
<dbReference type="InterPro" id="IPR011856">
    <property type="entry name" value="tRNA_endonuc-like_dom_sf"/>
</dbReference>
<reference evidence="1 2" key="1">
    <citation type="submission" date="2019-02" db="EMBL/GenBank/DDBJ databases">
        <title>Aquabacterium sp. strain KMB7.</title>
        <authorList>
            <person name="Chen W.-M."/>
        </authorList>
    </citation>
    <scope>NUCLEOTIDE SEQUENCE [LARGE SCALE GENOMIC DNA]</scope>
    <source>
        <strain evidence="1 2">KMB7</strain>
    </source>
</reference>
<proteinExistence type="predicted"/>